<feature type="region of interest" description="Disordered" evidence="6">
    <location>
        <begin position="290"/>
        <end position="317"/>
    </location>
</feature>
<dbReference type="PANTHER" id="PTHR43289">
    <property type="entry name" value="MITOGEN-ACTIVATED PROTEIN KINASE KINASE KINASE 20-RELATED"/>
    <property type="match status" value="1"/>
</dbReference>
<dbReference type="RefSeq" id="WP_088274092.1">
    <property type="nucleotide sequence ID" value="NZ_FNVE01000002.1"/>
</dbReference>
<dbReference type="GO" id="GO:0004674">
    <property type="term" value="F:protein serine/threonine kinase activity"/>
    <property type="evidence" value="ECO:0007669"/>
    <property type="project" value="TreeGrafter"/>
</dbReference>
<evidence type="ECO:0000313" key="8">
    <source>
        <dbReference type="EMBL" id="SEF87573.1"/>
    </source>
</evidence>
<dbReference type="PROSITE" id="PS00108">
    <property type="entry name" value="PROTEIN_KINASE_ST"/>
    <property type="match status" value="1"/>
</dbReference>
<evidence type="ECO:0000256" key="1">
    <source>
        <dbReference type="ARBA" id="ARBA00022679"/>
    </source>
</evidence>
<gene>
    <name evidence="8" type="ORF">SAMN05216586_102171</name>
</gene>
<dbReference type="EMBL" id="FNVE01000002">
    <property type="protein sequence ID" value="SEF87573.1"/>
    <property type="molecule type" value="Genomic_DNA"/>
</dbReference>
<evidence type="ECO:0000256" key="2">
    <source>
        <dbReference type="ARBA" id="ARBA00022741"/>
    </source>
</evidence>
<keyword evidence="2 5" id="KW-0547">Nucleotide-binding</keyword>
<dbReference type="PROSITE" id="PS50011">
    <property type="entry name" value="PROTEIN_KINASE_DOM"/>
    <property type="match status" value="1"/>
</dbReference>
<dbReference type="InterPro" id="IPR011009">
    <property type="entry name" value="Kinase-like_dom_sf"/>
</dbReference>
<evidence type="ECO:0000256" key="3">
    <source>
        <dbReference type="ARBA" id="ARBA00022777"/>
    </source>
</evidence>
<dbReference type="Gene3D" id="1.10.510.10">
    <property type="entry name" value="Transferase(Phosphotransferase) domain 1"/>
    <property type="match status" value="1"/>
</dbReference>
<evidence type="ECO:0000256" key="4">
    <source>
        <dbReference type="ARBA" id="ARBA00022840"/>
    </source>
</evidence>
<keyword evidence="3 8" id="KW-0418">Kinase</keyword>
<reference evidence="8 9" key="1">
    <citation type="submission" date="2016-10" db="EMBL/GenBank/DDBJ databases">
        <authorList>
            <person name="Varghese N."/>
            <person name="Submissions S."/>
        </authorList>
    </citation>
    <scope>NUCLEOTIDE SEQUENCE [LARGE SCALE GENOMIC DNA]</scope>
    <source>
        <strain evidence="8 9">CECT 8317</strain>
    </source>
</reference>
<keyword evidence="9" id="KW-1185">Reference proteome</keyword>
<dbReference type="InterPro" id="IPR000719">
    <property type="entry name" value="Prot_kinase_dom"/>
</dbReference>
<evidence type="ECO:0000259" key="7">
    <source>
        <dbReference type="PROSITE" id="PS50011"/>
    </source>
</evidence>
<dbReference type="InterPro" id="IPR008271">
    <property type="entry name" value="Ser/Thr_kinase_AS"/>
</dbReference>
<dbReference type="CDD" id="cd14014">
    <property type="entry name" value="STKc_PknB_like"/>
    <property type="match status" value="1"/>
</dbReference>
<comment type="caution">
    <text evidence="8">The sequence shown here is derived from an EMBL/GenBank/DDBJ whole genome shotgun (WGS) entry which is preliminary data.</text>
</comment>
<dbReference type="AlphaFoldDB" id="A0AAQ1G5F8"/>
<proteinExistence type="predicted"/>
<dbReference type="PANTHER" id="PTHR43289:SF33">
    <property type="entry name" value="SERINE_THREONINE KINASE 31"/>
    <property type="match status" value="1"/>
</dbReference>
<dbReference type="SMART" id="SM00220">
    <property type="entry name" value="S_TKc"/>
    <property type="match status" value="1"/>
</dbReference>
<name>A0AAQ1G5F8_9GAMM</name>
<dbReference type="PROSITE" id="PS00107">
    <property type="entry name" value="PROTEIN_KINASE_ATP"/>
    <property type="match status" value="1"/>
</dbReference>
<protein>
    <submittedName>
        <fullName evidence="8">Serine/threonine-protein kinase Stk1</fullName>
    </submittedName>
</protein>
<keyword evidence="4 5" id="KW-0067">ATP-binding</keyword>
<feature type="binding site" evidence="5">
    <location>
        <position position="56"/>
    </location>
    <ligand>
        <name>ATP</name>
        <dbReference type="ChEBI" id="CHEBI:30616"/>
    </ligand>
</feature>
<sequence length="330" mass="36010">MPSRTPPVAPAAIPELLGNRYRIERLLGVGGMGAVYQVRDLLREQFNDPQPTVALKALNDQFAAHADANALLYAEYALTCRLHHPNVIRPYSYHIDPASGRAFMTLELLEGPALDQIIADHPDGMAWPALQPLAVGLLSALAHAHDAGVLHGDLKPGNIILSTAGLRLFDFGLGRGCRGPLQRLPRLSRRLAAWTPRYAALELLDGEELTAAADLYAVACVLYELASGHHPFSRLTARQAMRMQQETGLQKPHGIPKPVWRELRTALAFDPAARITSVAALLEAFRKGSKTGWPPAVRRRWQPAAGPPAASDQSDRSRLDAAMKAFFRSS</sequence>
<feature type="domain" description="Protein kinase" evidence="7">
    <location>
        <begin position="21"/>
        <end position="286"/>
    </location>
</feature>
<organism evidence="8 9">
    <name type="scientific">Halopseudomonas aestusnigri</name>
    <dbReference type="NCBI Taxonomy" id="857252"/>
    <lineage>
        <taxon>Bacteria</taxon>
        <taxon>Pseudomonadati</taxon>
        <taxon>Pseudomonadota</taxon>
        <taxon>Gammaproteobacteria</taxon>
        <taxon>Pseudomonadales</taxon>
        <taxon>Pseudomonadaceae</taxon>
        <taxon>Halopseudomonas</taxon>
    </lineage>
</organism>
<dbReference type="GO" id="GO:0005524">
    <property type="term" value="F:ATP binding"/>
    <property type="evidence" value="ECO:0007669"/>
    <property type="project" value="UniProtKB-UniRule"/>
</dbReference>
<dbReference type="SUPFAM" id="SSF56112">
    <property type="entry name" value="Protein kinase-like (PK-like)"/>
    <property type="match status" value="1"/>
</dbReference>
<keyword evidence="1" id="KW-0808">Transferase</keyword>
<evidence type="ECO:0000313" key="9">
    <source>
        <dbReference type="Proteomes" id="UP000243518"/>
    </source>
</evidence>
<accession>A0AAQ1G5F8</accession>
<dbReference type="InterPro" id="IPR017441">
    <property type="entry name" value="Protein_kinase_ATP_BS"/>
</dbReference>
<evidence type="ECO:0000256" key="6">
    <source>
        <dbReference type="SAM" id="MobiDB-lite"/>
    </source>
</evidence>
<dbReference type="Gene3D" id="3.30.200.20">
    <property type="entry name" value="Phosphorylase Kinase, domain 1"/>
    <property type="match status" value="1"/>
</dbReference>
<dbReference type="Pfam" id="PF00069">
    <property type="entry name" value="Pkinase"/>
    <property type="match status" value="1"/>
</dbReference>
<dbReference type="Proteomes" id="UP000243518">
    <property type="component" value="Unassembled WGS sequence"/>
</dbReference>
<evidence type="ECO:0000256" key="5">
    <source>
        <dbReference type="PROSITE-ProRule" id="PRU10141"/>
    </source>
</evidence>